<name>A0A5M6CX93_9BACT</name>
<evidence type="ECO:0000256" key="3">
    <source>
        <dbReference type="ARBA" id="ARBA00022801"/>
    </source>
</evidence>
<dbReference type="InterPro" id="IPR036196">
    <property type="entry name" value="Ptyr_pPase_sf"/>
</dbReference>
<dbReference type="SUPFAM" id="SSF52788">
    <property type="entry name" value="Phosphotyrosine protein phosphatases I"/>
    <property type="match status" value="1"/>
</dbReference>
<accession>A0A5M6CX93</accession>
<keyword evidence="8" id="KW-1185">Reference proteome</keyword>
<evidence type="ECO:0000256" key="5">
    <source>
        <dbReference type="PIRSR" id="PIRSR617867-1"/>
    </source>
</evidence>
<protein>
    <recommendedName>
        <fullName evidence="2">protein-tyrosine-phosphatase</fullName>
        <ecNumber evidence="2">3.1.3.48</ecNumber>
    </recommendedName>
</protein>
<dbReference type="Proteomes" id="UP000323632">
    <property type="component" value="Unassembled WGS sequence"/>
</dbReference>
<comment type="caution">
    <text evidence="7">The sequence shown here is derived from an EMBL/GenBank/DDBJ whole genome shotgun (WGS) entry which is preliminary data.</text>
</comment>
<dbReference type="InterPro" id="IPR017867">
    <property type="entry name" value="Tyr_phospatase_low_mol_wt"/>
</dbReference>
<dbReference type="CDD" id="cd16343">
    <property type="entry name" value="LMWPTP"/>
    <property type="match status" value="1"/>
</dbReference>
<dbReference type="AlphaFoldDB" id="A0A5M6CX93"/>
<organism evidence="7 8">
    <name type="scientific">Taibaiella lutea</name>
    <dbReference type="NCBI Taxonomy" id="2608001"/>
    <lineage>
        <taxon>Bacteria</taxon>
        <taxon>Pseudomonadati</taxon>
        <taxon>Bacteroidota</taxon>
        <taxon>Chitinophagia</taxon>
        <taxon>Chitinophagales</taxon>
        <taxon>Chitinophagaceae</taxon>
        <taxon>Taibaiella</taxon>
    </lineage>
</organism>
<dbReference type="PANTHER" id="PTHR11717:SF7">
    <property type="entry name" value="LOW MOLECULAR WEIGHT PHOSPHOTYROSINE PROTEIN PHOSPHATASE"/>
    <property type="match status" value="1"/>
</dbReference>
<evidence type="ECO:0000256" key="4">
    <source>
        <dbReference type="ARBA" id="ARBA00022912"/>
    </source>
</evidence>
<dbReference type="GO" id="GO:0004725">
    <property type="term" value="F:protein tyrosine phosphatase activity"/>
    <property type="evidence" value="ECO:0007669"/>
    <property type="project" value="UniProtKB-EC"/>
</dbReference>
<feature type="active site" evidence="5">
    <location>
        <position position="9"/>
    </location>
</feature>
<sequence>MVCLGNICRSPIAEGIMKNMIQINHLNWMVDSAGTESYHVGEPPHPYSQKICQKYHVDISQQKARQFVVEDFKLFDKIYCMSKDVMNIVKHQAGSSFDENKVSLFLNELYPSENRSVPDPWYGEEEDYVIVYDLINKTCEKIVAKYKSELF</sequence>
<dbReference type="PRINTS" id="PR00719">
    <property type="entry name" value="LMWPTPASE"/>
</dbReference>
<evidence type="ECO:0000256" key="1">
    <source>
        <dbReference type="ARBA" id="ARBA00011063"/>
    </source>
</evidence>
<feature type="domain" description="Phosphotyrosine protein phosphatase I" evidence="6">
    <location>
        <begin position="2"/>
        <end position="145"/>
    </location>
</feature>
<evidence type="ECO:0000256" key="2">
    <source>
        <dbReference type="ARBA" id="ARBA00013064"/>
    </source>
</evidence>
<evidence type="ECO:0000313" key="8">
    <source>
        <dbReference type="Proteomes" id="UP000323632"/>
    </source>
</evidence>
<keyword evidence="4" id="KW-0904">Protein phosphatase</keyword>
<dbReference type="SMART" id="SM00226">
    <property type="entry name" value="LMWPc"/>
    <property type="match status" value="1"/>
</dbReference>
<keyword evidence="3" id="KW-0378">Hydrolase</keyword>
<evidence type="ECO:0000313" key="7">
    <source>
        <dbReference type="EMBL" id="KAA5537535.1"/>
    </source>
</evidence>
<feature type="active site" description="Proton donor" evidence="5">
    <location>
        <position position="119"/>
    </location>
</feature>
<comment type="similarity">
    <text evidence="1">Belongs to the low molecular weight phosphotyrosine protein phosphatase family.</text>
</comment>
<dbReference type="Pfam" id="PF01451">
    <property type="entry name" value="LMWPc"/>
    <property type="match status" value="1"/>
</dbReference>
<gene>
    <name evidence="7" type="ORF">F0919_05910</name>
</gene>
<feature type="active site" description="Nucleophile" evidence="5">
    <location>
        <position position="3"/>
    </location>
</feature>
<dbReference type="EC" id="3.1.3.48" evidence="2"/>
<reference evidence="7 8" key="1">
    <citation type="submission" date="2019-09" db="EMBL/GenBank/DDBJ databases">
        <title>Genome sequence and assembly of Taibaiella sp.</title>
        <authorList>
            <person name="Chhetri G."/>
        </authorList>
    </citation>
    <scope>NUCLEOTIDE SEQUENCE [LARGE SCALE GENOMIC DNA]</scope>
    <source>
        <strain evidence="7 8">KVB11</strain>
    </source>
</reference>
<proteinExistence type="inferred from homology"/>
<dbReference type="PANTHER" id="PTHR11717">
    <property type="entry name" value="LOW MOLECULAR WEIGHT PROTEIN TYROSINE PHOSPHATASE"/>
    <property type="match status" value="1"/>
</dbReference>
<dbReference type="InterPro" id="IPR050438">
    <property type="entry name" value="LMW_PTPase"/>
</dbReference>
<dbReference type="Gene3D" id="3.40.50.2300">
    <property type="match status" value="1"/>
</dbReference>
<evidence type="ECO:0000259" key="6">
    <source>
        <dbReference type="SMART" id="SM00226"/>
    </source>
</evidence>
<dbReference type="InterPro" id="IPR023485">
    <property type="entry name" value="Ptyr_pPase"/>
</dbReference>
<dbReference type="EMBL" id="VWSH01000001">
    <property type="protein sequence ID" value="KAA5537535.1"/>
    <property type="molecule type" value="Genomic_DNA"/>
</dbReference>